<evidence type="ECO:0000313" key="3">
    <source>
        <dbReference type="Proteomes" id="UP001221757"/>
    </source>
</evidence>
<dbReference type="AlphaFoldDB" id="A0AAD7GFY2"/>
<reference evidence="2" key="1">
    <citation type="submission" date="2023-03" db="EMBL/GenBank/DDBJ databases">
        <title>Massive genome expansion in bonnet fungi (Mycena s.s.) driven by repeated elements and novel gene families across ecological guilds.</title>
        <authorList>
            <consortium name="Lawrence Berkeley National Laboratory"/>
            <person name="Harder C.B."/>
            <person name="Miyauchi S."/>
            <person name="Viragh M."/>
            <person name="Kuo A."/>
            <person name="Thoen E."/>
            <person name="Andreopoulos B."/>
            <person name="Lu D."/>
            <person name="Skrede I."/>
            <person name="Drula E."/>
            <person name="Henrissat B."/>
            <person name="Morin E."/>
            <person name="Kohler A."/>
            <person name="Barry K."/>
            <person name="LaButti K."/>
            <person name="Morin E."/>
            <person name="Salamov A."/>
            <person name="Lipzen A."/>
            <person name="Mereny Z."/>
            <person name="Hegedus B."/>
            <person name="Baldrian P."/>
            <person name="Stursova M."/>
            <person name="Weitz H."/>
            <person name="Taylor A."/>
            <person name="Grigoriev I.V."/>
            <person name="Nagy L.G."/>
            <person name="Martin F."/>
            <person name="Kauserud H."/>
        </authorList>
    </citation>
    <scope>NUCLEOTIDE SEQUENCE</scope>
    <source>
        <strain evidence="2">CBHHK067</strain>
    </source>
</reference>
<evidence type="ECO:0000256" key="1">
    <source>
        <dbReference type="SAM" id="Phobius"/>
    </source>
</evidence>
<protein>
    <recommendedName>
        <fullName evidence="4">DUF1772-domain-containing protein</fullName>
    </recommendedName>
</protein>
<organism evidence="2 3">
    <name type="scientific">Mycena rosella</name>
    <name type="common">Pink bonnet</name>
    <name type="synonym">Agaricus rosellus</name>
    <dbReference type="NCBI Taxonomy" id="1033263"/>
    <lineage>
        <taxon>Eukaryota</taxon>
        <taxon>Fungi</taxon>
        <taxon>Dikarya</taxon>
        <taxon>Basidiomycota</taxon>
        <taxon>Agaricomycotina</taxon>
        <taxon>Agaricomycetes</taxon>
        <taxon>Agaricomycetidae</taxon>
        <taxon>Agaricales</taxon>
        <taxon>Marasmiineae</taxon>
        <taxon>Mycenaceae</taxon>
        <taxon>Mycena</taxon>
    </lineage>
</organism>
<dbReference type="InterPro" id="IPR013901">
    <property type="entry name" value="Anthrone_oxy"/>
</dbReference>
<proteinExistence type="predicted"/>
<evidence type="ECO:0000313" key="2">
    <source>
        <dbReference type="EMBL" id="KAJ7686206.1"/>
    </source>
</evidence>
<feature type="transmembrane region" description="Helical" evidence="1">
    <location>
        <begin position="147"/>
        <end position="166"/>
    </location>
</feature>
<evidence type="ECO:0008006" key="4">
    <source>
        <dbReference type="Google" id="ProtNLM"/>
    </source>
</evidence>
<gene>
    <name evidence="2" type="ORF">B0H17DRAFT_1072443</name>
</gene>
<dbReference type="EMBL" id="JARKIE010000098">
    <property type="protein sequence ID" value="KAJ7686206.1"/>
    <property type="molecule type" value="Genomic_DNA"/>
</dbReference>
<accession>A0AAD7GFY2</accession>
<name>A0AAD7GFY2_MYCRO</name>
<feature type="transmembrane region" description="Helical" evidence="1">
    <location>
        <begin position="88"/>
        <end position="108"/>
    </location>
</feature>
<feature type="transmembrane region" description="Helical" evidence="1">
    <location>
        <begin position="7"/>
        <end position="34"/>
    </location>
</feature>
<keyword evidence="1" id="KW-0812">Transmembrane</keyword>
<feature type="transmembrane region" description="Helical" evidence="1">
    <location>
        <begin position="54"/>
        <end position="76"/>
    </location>
</feature>
<comment type="caution">
    <text evidence="2">The sequence shown here is derived from an EMBL/GenBank/DDBJ whole genome shotgun (WGS) entry which is preliminary data.</text>
</comment>
<dbReference type="Pfam" id="PF08592">
    <property type="entry name" value="Anthrone_oxy"/>
    <property type="match status" value="1"/>
</dbReference>
<keyword evidence="3" id="KW-1185">Reference proteome</keyword>
<keyword evidence="1" id="KW-1133">Transmembrane helix</keyword>
<keyword evidence="1" id="KW-0472">Membrane</keyword>
<dbReference type="Proteomes" id="UP001221757">
    <property type="component" value="Unassembled WGS sequence"/>
</dbReference>
<sequence>MPNPGHLALVAGLASSSYFTFGNISIGYFGVMPITERGKTTLPVAARLKLWNDFYSIAKFHMAASAIASALSLSVAAYTLPSPPLRNLLALGAAASYFIPAFTVVFMLPLNNDLIAKLQADAAKPMEPREEQRVLEQLDQWSAMHRVRIACGLVALGAAFTALLATDKIISFAAN</sequence>